<dbReference type="OrthoDB" id="2679825at2759"/>
<dbReference type="InterPro" id="IPR054208">
    <property type="entry name" value="DUF6914"/>
</dbReference>
<feature type="region of interest" description="Disordered" evidence="1">
    <location>
        <begin position="15"/>
        <end position="41"/>
    </location>
</feature>
<evidence type="ECO:0000313" key="3">
    <source>
        <dbReference type="Proteomes" id="UP000002058"/>
    </source>
</evidence>
<dbReference type="Proteomes" id="UP000002058">
    <property type="component" value="Unassembled WGS sequence"/>
</dbReference>
<accession>C4JZZ1</accession>
<protein>
    <submittedName>
        <fullName evidence="2">Uncharacterized protein</fullName>
    </submittedName>
</protein>
<proteinExistence type="predicted"/>
<name>C4JZZ1_UNCRE</name>
<feature type="compositionally biased region" description="Acidic residues" evidence="1">
    <location>
        <begin position="28"/>
        <end position="37"/>
    </location>
</feature>
<dbReference type="AlphaFoldDB" id="C4JZZ1"/>
<evidence type="ECO:0000313" key="2">
    <source>
        <dbReference type="EMBL" id="EEP82877.1"/>
    </source>
</evidence>
<dbReference type="VEuPathDB" id="FungiDB:UREG_07742"/>
<dbReference type="HOGENOM" id="CLU_1826739_0_0_1"/>
<dbReference type="Pfam" id="PF21858">
    <property type="entry name" value="DUF6914"/>
    <property type="match status" value="1"/>
</dbReference>
<keyword evidence="3" id="KW-1185">Reference proteome</keyword>
<dbReference type="KEGG" id="ure:UREG_07742"/>
<dbReference type="InParanoid" id="C4JZZ1"/>
<dbReference type="RefSeq" id="XP_002582969.1">
    <property type="nucleotide sequence ID" value="XM_002582923.1"/>
</dbReference>
<sequence length="141" mass="15841">MSVMICSSSVREGEVFPQNGLGTATPPDLDDDDDDGDGFPQEATAYTPIRYHWGFLMGPKEEAKNEVPGMRFHVKNAPGTEWIYEEVRLANVRSTINLLARIVVAKVEDEERLKNILRSVPVVQNDPDWSCWNFESGLAED</sequence>
<evidence type="ECO:0000256" key="1">
    <source>
        <dbReference type="SAM" id="MobiDB-lite"/>
    </source>
</evidence>
<dbReference type="GeneID" id="8439758"/>
<gene>
    <name evidence="2" type="ORF">UREG_07742</name>
</gene>
<dbReference type="EMBL" id="CH476619">
    <property type="protein sequence ID" value="EEP82877.1"/>
    <property type="molecule type" value="Genomic_DNA"/>
</dbReference>
<reference evidence="3" key="1">
    <citation type="journal article" date="2009" name="Genome Res.">
        <title>Comparative genomic analyses of the human fungal pathogens Coccidioides and their relatives.</title>
        <authorList>
            <person name="Sharpton T.J."/>
            <person name="Stajich J.E."/>
            <person name="Rounsley S.D."/>
            <person name="Gardner M.J."/>
            <person name="Wortman J.R."/>
            <person name="Jordar V.S."/>
            <person name="Maiti R."/>
            <person name="Kodira C.D."/>
            <person name="Neafsey D.E."/>
            <person name="Zeng Q."/>
            <person name="Hung C.-Y."/>
            <person name="McMahan C."/>
            <person name="Muszewska A."/>
            <person name="Grynberg M."/>
            <person name="Mandel M.A."/>
            <person name="Kellner E.M."/>
            <person name="Barker B.M."/>
            <person name="Galgiani J.N."/>
            <person name="Orbach M.J."/>
            <person name="Kirkland T.N."/>
            <person name="Cole G.T."/>
            <person name="Henn M.R."/>
            <person name="Birren B.W."/>
            <person name="Taylor J.W."/>
        </authorList>
    </citation>
    <scope>NUCLEOTIDE SEQUENCE [LARGE SCALE GENOMIC DNA]</scope>
    <source>
        <strain evidence="3">UAMH 1704</strain>
    </source>
</reference>
<organism evidence="2 3">
    <name type="scientific">Uncinocarpus reesii (strain UAMH 1704)</name>
    <dbReference type="NCBI Taxonomy" id="336963"/>
    <lineage>
        <taxon>Eukaryota</taxon>
        <taxon>Fungi</taxon>
        <taxon>Dikarya</taxon>
        <taxon>Ascomycota</taxon>
        <taxon>Pezizomycotina</taxon>
        <taxon>Eurotiomycetes</taxon>
        <taxon>Eurotiomycetidae</taxon>
        <taxon>Onygenales</taxon>
        <taxon>Onygenaceae</taxon>
        <taxon>Uncinocarpus</taxon>
    </lineage>
</organism>